<reference evidence="2" key="1">
    <citation type="submission" date="2016-05" db="EMBL/GenBank/DDBJ databases">
        <title>Comparative genomics of biotechnologically important yeasts.</title>
        <authorList>
            <consortium name="DOE Joint Genome Institute"/>
            <person name="Riley R."/>
            <person name="Haridas S."/>
            <person name="Wolfe K.H."/>
            <person name="Lopes M.R."/>
            <person name="Hittinger C.T."/>
            <person name="Goker M."/>
            <person name="Salamov A."/>
            <person name="Wisecaver J."/>
            <person name="Long T.M."/>
            <person name="Aerts A.L."/>
            <person name="Barry K."/>
            <person name="Choi C."/>
            <person name="Clum A."/>
            <person name="Coughlan A.Y."/>
            <person name="Deshpande S."/>
            <person name="Douglass A.P."/>
            <person name="Hanson S.J."/>
            <person name="Klenk H.-P."/>
            <person name="Labutti K."/>
            <person name="Lapidus A."/>
            <person name="Lindquist E."/>
            <person name="Lipzen A."/>
            <person name="Meier-Kolthoff J.P."/>
            <person name="Ohm R.A."/>
            <person name="Otillar R.P."/>
            <person name="Pangilinan J."/>
            <person name="Peng Y."/>
            <person name="Rokas A."/>
            <person name="Rosa C.A."/>
            <person name="Scheuner C."/>
            <person name="Sibirny A.A."/>
            <person name="Slot J.C."/>
            <person name="Stielow J.B."/>
            <person name="Sun H."/>
            <person name="Kurtzman C.P."/>
            <person name="Blackwell M."/>
            <person name="Grigoriev I.V."/>
            <person name="Jeffries T.W."/>
        </authorList>
    </citation>
    <scope>NUCLEOTIDE SEQUENCE [LARGE SCALE GENOMIC DNA]</scope>
    <source>
        <strain evidence="2">NRRL Y-12698</strain>
    </source>
</reference>
<keyword evidence="2" id="KW-1185">Reference proteome</keyword>
<dbReference type="GeneID" id="30144930"/>
<protein>
    <submittedName>
        <fullName evidence="1">Uncharacterized protein</fullName>
    </submittedName>
</protein>
<sequence length="189" mass="20812">MKIDRYGSFSEFIKQHAHTIPLQGEIVVVFDSANYKGLHQLDSPSLQTLHRLTCSEVVLVDNFFALQAFLADYLLKAQGGPCPQLAVVGMLELFCAFGDAICEDTPEEVVLPGMFRFRKQHFNAKSLLFLLTKLNTVPGVRVVECGVESEMCSVMLPLLPFKDGAWALQNAGVTKGITLGEVTARCFGQ</sequence>
<name>A0A1E3QTX4_9ASCO</name>
<organism evidence="1 2">
    <name type="scientific">Babjeviella inositovora NRRL Y-12698</name>
    <dbReference type="NCBI Taxonomy" id="984486"/>
    <lineage>
        <taxon>Eukaryota</taxon>
        <taxon>Fungi</taxon>
        <taxon>Dikarya</taxon>
        <taxon>Ascomycota</taxon>
        <taxon>Saccharomycotina</taxon>
        <taxon>Pichiomycetes</taxon>
        <taxon>Serinales incertae sedis</taxon>
        <taxon>Babjeviella</taxon>
    </lineage>
</organism>
<gene>
    <name evidence="1" type="ORF">BABINDRAFT_133785</name>
</gene>
<dbReference type="AlphaFoldDB" id="A0A1E3QTX4"/>
<evidence type="ECO:0000313" key="1">
    <source>
        <dbReference type="EMBL" id="ODQ80452.1"/>
    </source>
</evidence>
<proteinExistence type="predicted"/>
<accession>A0A1E3QTX4</accession>
<evidence type="ECO:0000313" key="2">
    <source>
        <dbReference type="Proteomes" id="UP000094336"/>
    </source>
</evidence>
<dbReference type="RefSeq" id="XP_018985780.1">
    <property type="nucleotide sequence ID" value="XM_019127077.1"/>
</dbReference>
<dbReference type="EMBL" id="KV454430">
    <property type="protein sequence ID" value="ODQ80452.1"/>
    <property type="molecule type" value="Genomic_DNA"/>
</dbReference>
<dbReference type="Proteomes" id="UP000094336">
    <property type="component" value="Unassembled WGS sequence"/>
</dbReference>